<reference evidence="3 4" key="1">
    <citation type="submission" date="2019-09" db="EMBL/GenBank/DDBJ databases">
        <title>Serinicoccus pratensis sp. nov., isolated from meadow soil.</title>
        <authorList>
            <person name="Zhang W."/>
        </authorList>
    </citation>
    <scope>NUCLEOTIDE SEQUENCE [LARGE SCALE GENOMIC DNA]</scope>
    <source>
        <strain evidence="3 4">W204</strain>
    </source>
</reference>
<evidence type="ECO:0000313" key="3">
    <source>
        <dbReference type="EMBL" id="QFG68668.1"/>
    </source>
</evidence>
<dbReference type="KEGG" id="serw:FY030_07995"/>
<organism evidence="3 4">
    <name type="scientific">Ornithinimicrobium pratense</name>
    <dbReference type="NCBI Taxonomy" id="2593973"/>
    <lineage>
        <taxon>Bacteria</taxon>
        <taxon>Bacillati</taxon>
        <taxon>Actinomycetota</taxon>
        <taxon>Actinomycetes</taxon>
        <taxon>Micrococcales</taxon>
        <taxon>Ornithinimicrobiaceae</taxon>
        <taxon>Ornithinimicrobium</taxon>
    </lineage>
</organism>
<feature type="chain" id="PRO_5038452318" evidence="2">
    <location>
        <begin position="25"/>
        <end position="162"/>
    </location>
</feature>
<accession>A0A5J6V4I4</accession>
<dbReference type="OrthoDB" id="4872293at2"/>
<protein>
    <submittedName>
        <fullName evidence="3">Uncharacterized protein</fullName>
    </submittedName>
</protein>
<name>A0A5J6V4I4_9MICO</name>
<gene>
    <name evidence="3" type="ORF">FY030_07995</name>
</gene>
<feature type="signal peptide" evidence="2">
    <location>
        <begin position="1"/>
        <end position="24"/>
    </location>
</feature>
<evidence type="ECO:0000313" key="4">
    <source>
        <dbReference type="Proteomes" id="UP000326546"/>
    </source>
</evidence>
<sequence>MTRRRQFRPPAALTAGMLAVALLSGCGGERGAPDATPDATAGGSVDQSPDPTTPEDPSRQGATSPDDEARTLGPGEVLTPDDAGAVLRLAPGDEASMHLTPPWQDAVAEVADPAVVELVPVDHFADPGYAEYTVLAHTAGETTITVEGPDGELVQFAVTVED</sequence>
<proteinExistence type="predicted"/>
<keyword evidence="2" id="KW-0732">Signal</keyword>
<dbReference type="AlphaFoldDB" id="A0A5J6V4I4"/>
<dbReference type="EMBL" id="CP044427">
    <property type="protein sequence ID" value="QFG68668.1"/>
    <property type="molecule type" value="Genomic_DNA"/>
</dbReference>
<dbReference type="RefSeq" id="WP_158061054.1">
    <property type="nucleotide sequence ID" value="NZ_CP044427.1"/>
</dbReference>
<dbReference type="PROSITE" id="PS51257">
    <property type="entry name" value="PROKAR_LIPOPROTEIN"/>
    <property type="match status" value="1"/>
</dbReference>
<evidence type="ECO:0000256" key="1">
    <source>
        <dbReference type="SAM" id="MobiDB-lite"/>
    </source>
</evidence>
<keyword evidence="4" id="KW-1185">Reference proteome</keyword>
<evidence type="ECO:0000256" key="2">
    <source>
        <dbReference type="SAM" id="SignalP"/>
    </source>
</evidence>
<dbReference type="Proteomes" id="UP000326546">
    <property type="component" value="Chromosome"/>
</dbReference>
<feature type="region of interest" description="Disordered" evidence="1">
    <location>
        <begin position="25"/>
        <end position="81"/>
    </location>
</feature>